<keyword evidence="3 6" id="KW-0815">Transposition</keyword>
<dbReference type="RefSeq" id="WP_077718568.1">
    <property type="nucleotide sequence ID" value="NZ_CP019699.1"/>
</dbReference>
<dbReference type="KEGG" id="ntr:B0W44_02145"/>
<dbReference type="EMBL" id="CP019699">
    <property type="protein sequence ID" value="AQS55745.1"/>
    <property type="molecule type" value="Genomic_DNA"/>
</dbReference>
<dbReference type="KEGG" id="ntr:B0W44_15655"/>
<dbReference type="KEGG" id="ntr:B0W44_05995"/>
<evidence type="ECO:0000313" key="7">
    <source>
        <dbReference type="EMBL" id="AQS54750.1"/>
    </source>
</evidence>
<evidence type="ECO:0000313" key="8">
    <source>
        <dbReference type="EMBL" id="AQS55404.1"/>
    </source>
</evidence>
<dbReference type="KEGG" id="ntr:B0W44_13080"/>
<dbReference type="Proteomes" id="UP000188603">
    <property type="component" value="Chromosome"/>
</dbReference>
<dbReference type="NCBIfam" id="NF033543">
    <property type="entry name" value="transpos_IS256"/>
    <property type="match status" value="1"/>
</dbReference>
<evidence type="ECO:0000256" key="5">
    <source>
        <dbReference type="ARBA" id="ARBA00023172"/>
    </source>
</evidence>
<evidence type="ECO:0000313" key="14">
    <source>
        <dbReference type="EMBL" id="AQS57131.1"/>
    </source>
</evidence>
<reference evidence="11" key="2">
    <citation type="submission" date="2017-02" db="EMBL/GenBank/DDBJ databases">
        <authorList>
            <person name="Peterson S.W."/>
        </authorList>
    </citation>
    <scope>NUCLEOTIDE SEQUENCE</scope>
    <source>
        <strain evidence="11">SG-1</strain>
    </source>
</reference>
<accession>A0A1U9K8V6</accession>
<dbReference type="GO" id="GO:0006313">
    <property type="term" value="P:DNA transposition"/>
    <property type="evidence" value="ECO:0007669"/>
    <property type="project" value="UniProtKB-UniRule"/>
</dbReference>
<comment type="similarity">
    <text evidence="2 6">Belongs to the transposase mutator family.</text>
</comment>
<sequence length="408" mass="47081">MAQYQITVDQELLQQLFLGHSKDAGVAKLLESVLNQILQAQVTEQLAAERYERTDSRQGYRNGSYPHQLTTRVGTITLRVPRIRNGQFSTELFARYQRSEQALVLALMEMVVNGVSTRKVTQITEELCGTHFSKSTVSDLCKRLDPIVEAWNYRPLSDRRFPFVLVDALYLKVREDGRVRSRGVMIGIGVNTDGYREVLGIMTGDTESEASWSEFFSWLKQRGLGGVDLITSDDHGGLVRAIRHHFQGVTWQRCQTHLMRNILDATPKALRDEVHRHVRGILDAADIETARMLLNETLKVFEEKAPKAMRILENGFDDATAVLAFPEKYRKRLRTTNSVERLNEEIRRRERVIRIFPNRQSVIRLLGALLMEQDEKWASGRKYLDMEDYFTWRKSHSAKTHSKVTRIM</sequence>
<evidence type="ECO:0000256" key="3">
    <source>
        <dbReference type="ARBA" id="ARBA00022578"/>
    </source>
</evidence>
<keyword evidence="5 6" id="KW-0233">DNA recombination</keyword>
<proteinExistence type="inferred from homology"/>
<evidence type="ECO:0000313" key="12">
    <source>
        <dbReference type="EMBL" id="AQS56556.1"/>
    </source>
</evidence>
<keyword evidence="4 6" id="KW-0238">DNA-binding</keyword>
<name>A0A1U9K8V6_9BACL</name>
<evidence type="ECO:0000256" key="6">
    <source>
        <dbReference type="RuleBase" id="RU365089"/>
    </source>
</evidence>
<dbReference type="EMBL" id="CP019699">
    <property type="protein sequence ID" value="AQS56965.1"/>
    <property type="molecule type" value="Genomic_DNA"/>
</dbReference>
<keyword evidence="15" id="KW-1185">Reference proteome</keyword>
<dbReference type="KEGG" id="ntr:B0W44_08020"/>
<dbReference type="GO" id="GO:0003677">
    <property type="term" value="F:DNA binding"/>
    <property type="evidence" value="ECO:0007669"/>
    <property type="project" value="UniProtKB-UniRule"/>
</dbReference>
<evidence type="ECO:0000313" key="15">
    <source>
        <dbReference type="Proteomes" id="UP000188603"/>
    </source>
</evidence>
<reference evidence="11 15" key="1">
    <citation type="journal article" date="2015" name="Int. J. Syst. Evol. Microbiol.">
        <title>Novibacillus thermophilus gen. nov., sp. nov., a Gram-staining-negative and moderately thermophilic member of the family Thermoactinomycetaceae.</title>
        <authorList>
            <person name="Yang G."/>
            <person name="Chen J."/>
            <person name="Zhou S."/>
        </authorList>
    </citation>
    <scope>NUCLEOTIDE SEQUENCE [LARGE SCALE GENOMIC DNA]</scope>
    <source>
        <strain evidence="11 15">SG-1</strain>
    </source>
</reference>
<dbReference type="KEGG" id="ntr:B0W44_07850"/>
<dbReference type="Pfam" id="PF00872">
    <property type="entry name" value="Transposase_mut"/>
    <property type="match status" value="1"/>
</dbReference>
<dbReference type="EMBL" id="CP019699">
    <property type="protein sequence ID" value="AQS57131.1"/>
    <property type="molecule type" value="Genomic_DNA"/>
</dbReference>
<evidence type="ECO:0000313" key="13">
    <source>
        <dbReference type="EMBL" id="AQS56965.1"/>
    </source>
</evidence>
<dbReference type="EMBL" id="CP019699">
    <property type="protein sequence ID" value="AQS55718.1"/>
    <property type="molecule type" value="Genomic_DNA"/>
</dbReference>
<keyword evidence="6" id="KW-0814">Transposable element</keyword>
<dbReference type="KEGG" id="ntr:B0W44_12545"/>
<evidence type="ECO:0000313" key="11">
    <source>
        <dbReference type="EMBL" id="AQS56464.1"/>
    </source>
</evidence>
<dbReference type="GO" id="GO:0004803">
    <property type="term" value="F:transposase activity"/>
    <property type="evidence" value="ECO:0007669"/>
    <property type="project" value="UniProtKB-UniRule"/>
</dbReference>
<dbReference type="PANTHER" id="PTHR33217:SF7">
    <property type="entry name" value="TRANSPOSASE FOR INSERTION SEQUENCE ELEMENT IS1081"/>
    <property type="match status" value="1"/>
</dbReference>
<dbReference type="InterPro" id="IPR001207">
    <property type="entry name" value="Transposase_mutator"/>
</dbReference>
<evidence type="ECO:0000256" key="4">
    <source>
        <dbReference type="ARBA" id="ARBA00023125"/>
    </source>
</evidence>
<dbReference type="AlphaFoldDB" id="A0A1U9K8V6"/>
<organism evidence="11 15">
    <name type="scientific">Novibacillus thermophilus</name>
    <dbReference type="NCBI Taxonomy" id="1471761"/>
    <lineage>
        <taxon>Bacteria</taxon>
        <taxon>Bacillati</taxon>
        <taxon>Bacillota</taxon>
        <taxon>Bacilli</taxon>
        <taxon>Bacillales</taxon>
        <taxon>Thermoactinomycetaceae</taxon>
        <taxon>Novibacillus</taxon>
    </lineage>
</organism>
<comment type="function">
    <text evidence="1 6">Required for the transposition of the insertion element.</text>
</comment>
<dbReference type="OrthoDB" id="9779930at2"/>
<protein>
    <recommendedName>
        <fullName evidence="6">Mutator family transposase</fullName>
    </recommendedName>
</protein>
<dbReference type="EMBL" id="CP019699">
    <property type="protein sequence ID" value="AQS56556.1"/>
    <property type="molecule type" value="Genomic_DNA"/>
</dbReference>
<dbReference type="EMBL" id="CP019699">
    <property type="protein sequence ID" value="AQS54750.1"/>
    <property type="molecule type" value="Genomic_DNA"/>
</dbReference>
<evidence type="ECO:0000313" key="9">
    <source>
        <dbReference type="EMBL" id="AQS55718.1"/>
    </source>
</evidence>
<dbReference type="EMBL" id="CP019699">
    <property type="protein sequence ID" value="AQS56464.1"/>
    <property type="molecule type" value="Genomic_DNA"/>
</dbReference>
<evidence type="ECO:0000256" key="1">
    <source>
        <dbReference type="ARBA" id="ARBA00002190"/>
    </source>
</evidence>
<dbReference type="PANTHER" id="PTHR33217">
    <property type="entry name" value="TRANSPOSASE FOR INSERTION SEQUENCE ELEMENT IS1081"/>
    <property type="match status" value="1"/>
</dbReference>
<evidence type="ECO:0000256" key="2">
    <source>
        <dbReference type="ARBA" id="ARBA00010961"/>
    </source>
</evidence>
<gene>
    <name evidence="7" type="ORF">B0W44_02145</name>
    <name evidence="8" type="ORF">B0W44_05995</name>
    <name evidence="9" type="ORF">B0W44_07850</name>
    <name evidence="10" type="ORF">B0W44_08020</name>
    <name evidence="11" type="ORF">B0W44_12545</name>
    <name evidence="12" type="ORF">B0W44_13080</name>
    <name evidence="13" type="ORF">B0W44_15655</name>
    <name evidence="14" type="ORF">B0W44_16620</name>
</gene>
<dbReference type="EMBL" id="CP019699">
    <property type="protein sequence ID" value="AQS55404.1"/>
    <property type="molecule type" value="Genomic_DNA"/>
</dbReference>
<evidence type="ECO:0000313" key="10">
    <source>
        <dbReference type="EMBL" id="AQS55745.1"/>
    </source>
</evidence>
<dbReference type="KEGG" id="ntr:B0W44_16620"/>